<dbReference type="OrthoDB" id="9803667at2"/>
<dbReference type="Gene3D" id="2.40.30.30">
    <property type="entry name" value="Riboflavin kinase-like"/>
    <property type="match status" value="1"/>
</dbReference>
<evidence type="ECO:0000259" key="16">
    <source>
        <dbReference type="SMART" id="SM00904"/>
    </source>
</evidence>
<evidence type="ECO:0000256" key="13">
    <source>
        <dbReference type="ARBA" id="ARBA00047880"/>
    </source>
</evidence>
<dbReference type="InterPro" id="IPR015864">
    <property type="entry name" value="FAD_synthase"/>
</dbReference>
<dbReference type="GO" id="GO:0003919">
    <property type="term" value="F:FMN adenylyltransferase activity"/>
    <property type="evidence" value="ECO:0007669"/>
    <property type="project" value="UniProtKB-UniRule"/>
</dbReference>
<dbReference type="InterPro" id="IPR015865">
    <property type="entry name" value="Riboflavin_kinase_bac/euk"/>
</dbReference>
<evidence type="ECO:0000256" key="11">
    <source>
        <dbReference type="ARBA" id="ARBA00022840"/>
    </source>
</evidence>
<dbReference type="AlphaFoldDB" id="A0A5C6E4Q9"/>
<evidence type="ECO:0000256" key="7">
    <source>
        <dbReference type="ARBA" id="ARBA00022695"/>
    </source>
</evidence>
<dbReference type="CDD" id="cd02064">
    <property type="entry name" value="FAD_synthetase_N"/>
    <property type="match status" value="1"/>
</dbReference>
<name>A0A5C6E4Q9_9BACT</name>
<comment type="similarity">
    <text evidence="15">Belongs to the ribF family.</text>
</comment>
<evidence type="ECO:0000256" key="14">
    <source>
        <dbReference type="ARBA" id="ARBA00049494"/>
    </source>
</evidence>
<dbReference type="Pfam" id="PF06574">
    <property type="entry name" value="FAD_syn"/>
    <property type="match status" value="1"/>
</dbReference>
<evidence type="ECO:0000256" key="3">
    <source>
        <dbReference type="ARBA" id="ARBA00005201"/>
    </source>
</evidence>
<dbReference type="UniPathway" id="UPA00277">
    <property type="reaction ID" value="UER00407"/>
</dbReference>
<keyword evidence="7 15" id="KW-0548">Nucleotidyltransferase</keyword>
<dbReference type="PIRSF" id="PIRSF004491">
    <property type="entry name" value="FAD_Synth"/>
    <property type="match status" value="1"/>
</dbReference>
<dbReference type="GO" id="GO:0008531">
    <property type="term" value="F:riboflavin kinase activity"/>
    <property type="evidence" value="ECO:0007669"/>
    <property type="project" value="UniProtKB-UniRule"/>
</dbReference>
<dbReference type="Gene3D" id="3.40.50.620">
    <property type="entry name" value="HUPs"/>
    <property type="match status" value="1"/>
</dbReference>
<evidence type="ECO:0000256" key="4">
    <source>
        <dbReference type="ARBA" id="ARBA00022630"/>
    </source>
</evidence>
<proteinExistence type="inferred from homology"/>
<evidence type="ECO:0000256" key="12">
    <source>
        <dbReference type="ARBA" id="ARBA00023268"/>
    </source>
</evidence>
<keyword evidence="10 15" id="KW-0274">FAD</keyword>
<keyword evidence="6 15" id="KW-0808">Transferase</keyword>
<dbReference type="PANTHER" id="PTHR22749">
    <property type="entry name" value="RIBOFLAVIN KINASE/FMN ADENYLYLTRANSFERASE"/>
    <property type="match status" value="1"/>
</dbReference>
<keyword evidence="4 15" id="KW-0285">Flavoprotein</keyword>
<evidence type="ECO:0000256" key="15">
    <source>
        <dbReference type="PIRNR" id="PIRNR004491"/>
    </source>
</evidence>
<accession>A0A5C6E4Q9</accession>
<organism evidence="17 18">
    <name type="scientific">Novipirellula aureliae</name>
    <dbReference type="NCBI Taxonomy" id="2527966"/>
    <lineage>
        <taxon>Bacteria</taxon>
        <taxon>Pseudomonadati</taxon>
        <taxon>Planctomycetota</taxon>
        <taxon>Planctomycetia</taxon>
        <taxon>Pirellulales</taxon>
        <taxon>Pirellulaceae</taxon>
        <taxon>Novipirellula</taxon>
    </lineage>
</organism>
<reference evidence="17 18" key="1">
    <citation type="submission" date="2019-02" db="EMBL/GenBank/DDBJ databases">
        <title>Deep-cultivation of Planctomycetes and their phenomic and genomic characterization uncovers novel biology.</title>
        <authorList>
            <person name="Wiegand S."/>
            <person name="Jogler M."/>
            <person name="Boedeker C."/>
            <person name="Pinto D."/>
            <person name="Vollmers J."/>
            <person name="Rivas-Marin E."/>
            <person name="Kohn T."/>
            <person name="Peeters S.H."/>
            <person name="Heuer A."/>
            <person name="Rast P."/>
            <person name="Oberbeckmann S."/>
            <person name="Bunk B."/>
            <person name="Jeske O."/>
            <person name="Meyerdierks A."/>
            <person name="Storesund J.E."/>
            <person name="Kallscheuer N."/>
            <person name="Luecker S."/>
            <person name="Lage O.M."/>
            <person name="Pohl T."/>
            <person name="Merkel B.J."/>
            <person name="Hornburger P."/>
            <person name="Mueller R.-W."/>
            <person name="Bruemmer F."/>
            <person name="Labrenz M."/>
            <person name="Spormann A.M."/>
            <person name="Op Den Camp H."/>
            <person name="Overmann J."/>
            <person name="Amann R."/>
            <person name="Jetten M.S.M."/>
            <person name="Mascher T."/>
            <person name="Medema M.H."/>
            <person name="Devos D.P."/>
            <person name="Kaster A.-K."/>
            <person name="Ovreas L."/>
            <person name="Rohde M."/>
            <person name="Galperin M.Y."/>
            <person name="Jogler C."/>
        </authorList>
    </citation>
    <scope>NUCLEOTIDE SEQUENCE [LARGE SCALE GENOMIC DNA]</scope>
    <source>
        <strain evidence="17 18">Q31b</strain>
    </source>
</reference>
<dbReference type="SMART" id="SM00904">
    <property type="entry name" value="Flavokinase"/>
    <property type="match status" value="1"/>
</dbReference>
<dbReference type="EC" id="2.7.1.26" evidence="15"/>
<keyword evidence="12" id="KW-0511">Multifunctional enzyme</keyword>
<dbReference type="PANTHER" id="PTHR22749:SF6">
    <property type="entry name" value="RIBOFLAVIN KINASE"/>
    <property type="match status" value="1"/>
</dbReference>
<dbReference type="InterPro" id="IPR014729">
    <property type="entry name" value="Rossmann-like_a/b/a_fold"/>
</dbReference>
<dbReference type="FunFam" id="3.40.50.620:FF:000021">
    <property type="entry name" value="Riboflavin biosynthesis protein"/>
    <property type="match status" value="1"/>
</dbReference>
<comment type="pathway">
    <text evidence="2 15">Cofactor biosynthesis; FAD biosynthesis; FAD from FMN: step 1/1.</text>
</comment>
<dbReference type="RefSeq" id="WP_146598954.1">
    <property type="nucleotide sequence ID" value="NZ_SJPY01000002.1"/>
</dbReference>
<dbReference type="InterPro" id="IPR002606">
    <property type="entry name" value="Riboflavin_kinase_bac"/>
</dbReference>
<dbReference type="InterPro" id="IPR004821">
    <property type="entry name" value="Cyt_trans-like"/>
</dbReference>
<dbReference type="SUPFAM" id="SSF82114">
    <property type="entry name" value="Riboflavin kinase-like"/>
    <property type="match status" value="1"/>
</dbReference>
<comment type="catalytic activity">
    <reaction evidence="14 15">
        <text>FMN + ATP + H(+) = FAD + diphosphate</text>
        <dbReference type="Rhea" id="RHEA:17237"/>
        <dbReference type="ChEBI" id="CHEBI:15378"/>
        <dbReference type="ChEBI" id="CHEBI:30616"/>
        <dbReference type="ChEBI" id="CHEBI:33019"/>
        <dbReference type="ChEBI" id="CHEBI:57692"/>
        <dbReference type="ChEBI" id="CHEBI:58210"/>
        <dbReference type="EC" id="2.7.7.2"/>
    </reaction>
</comment>
<evidence type="ECO:0000256" key="8">
    <source>
        <dbReference type="ARBA" id="ARBA00022741"/>
    </source>
</evidence>
<keyword evidence="8 15" id="KW-0547">Nucleotide-binding</keyword>
<dbReference type="GO" id="GO:0006747">
    <property type="term" value="P:FAD biosynthetic process"/>
    <property type="evidence" value="ECO:0007669"/>
    <property type="project" value="UniProtKB-UniRule"/>
</dbReference>
<dbReference type="EC" id="2.7.7.2" evidence="15"/>
<evidence type="ECO:0000313" key="18">
    <source>
        <dbReference type="Proteomes" id="UP000315471"/>
    </source>
</evidence>
<protein>
    <recommendedName>
        <fullName evidence="15">Riboflavin biosynthesis protein</fullName>
    </recommendedName>
    <domain>
        <recommendedName>
            <fullName evidence="15">Riboflavin kinase</fullName>
            <ecNumber evidence="15">2.7.1.26</ecNumber>
        </recommendedName>
        <alternativeName>
            <fullName evidence="15">Flavokinase</fullName>
        </alternativeName>
    </domain>
    <domain>
        <recommendedName>
            <fullName evidence="15">FMN adenylyltransferase</fullName>
            <ecNumber evidence="15">2.7.7.2</ecNumber>
        </recommendedName>
        <alternativeName>
            <fullName evidence="15">FAD pyrophosphorylase</fullName>
        </alternativeName>
        <alternativeName>
            <fullName evidence="15">FAD synthase</fullName>
        </alternativeName>
    </domain>
</protein>
<dbReference type="GO" id="GO:0005524">
    <property type="term" value="F:ATP binding"/>
    <property type="evidence" value="ECO:0007669"/>
    <property type="project" value="UniProtKB-UniRule"/>
</dbReference>
<dbReference type="GO" id="GO:0009398">
    <property type="term" value="P:FMN biosynthetic process"/>
    <property type="evidence" value="ECO:0007669"/>
    <property type="project" value="UniProtKB-UniRule"/>
</dbReference>
<feature type="domain" description="Riboflavin kinase" evidence="16">
    <location>
        <begin position="183"/>
        <end position="306"/>
    </location>
</feature>
<evidence type="ECO:0000256" key="2">
    <source>
        <dbReference type="ARBA" id="ARBA00004726"/>
    </source>
</evidence>
<evidence type="ECO:0000256" key="1">
    <source>
        <dbReference type="ARBA" id="ARBA00002121"/>
    </source>
</evidence>
<keyword evidence="18" id="KW-1185">Reference proteome</keyword>
<evidence type="ECO:0000256" key="6">
    <source>
        <dbReference type="ARBA" id="ARBA00022679"/>
    </source>
</evidence>
<comment type="pathway">
    <text evidence="3 15">Cofactor biosynthesis; FMN biosynthesis; FMN from riboflavin (ATP route): step 1/1.</text>
</comment>
<dbReference type="InterPro" id="IPR023468">
    <property type="entry name" value="Riboflavin_kinase"/>
</dbReference>
<evidence type="ECO:0000256" key="9">
    <source>
        <dbReference type="ARBA" id="ARBA00022777"/>
    </source>
</evidence>
<evidence type="ECO:0000313" key="17">
    <source>
        <dbReference type="EMBL" id="TWU43898.1"/>
    </source>
</evidence>
<dbReference type="UniPathway" id="UPA00276">
    <property type="reaction ID" value="UER00406"/>
</dbReference>
<dbReference type="InterPro" id="IPR023465">
    <property type="entry name" value="Riboflavin_kinase_dom_sf"/>
</dbReference>
<dbReference type="NCBIfam" id="TIGR00083">
    <property type="entry name" value="ribF"/>
    <property type="match status" value="1"/>
</dbReference>
<dbReference type="Pfam" id="PF01687">
    <property type="entry name" value="Flavokinase"/>
    <property type="match status" value="1"/>
</dbReference>
<dbReference type="NCBIfam" id="TIGR00125">
    <property type="entry name" value="cyt_tran_rel"/>
    <property type="match status" value="1"/>
</dbReference>
<dbReference type="EMBL" id="SJPY01000002">
    <property type="protein sequence ID" value="TWU43898.1"/>
    <property type="molecule type" value="Genomic_DNA"/>
</dbReference>
<gene>
    <name evidence="17" type="primary">ribF</name>
    <name evidence="17" type="ORF">Q31b_14300</name>
</gene>
<dbReference type="GO" id="GO:0009231">
    <property type="term" value="P:riboflavin biosynthetic process"/>
    <property type="evidence" value="ECO:0007669"/>
    <property type="project" value="InterPro"/>
</dbReference>
<evidence type="ECO:0000256" key="10">
    <source>
        <dbReference type="ARBA" id="ARBA00022827"/>
    </source>
</evidence>
<dbReference type="SUPFAM" id="SSF52374">
    <property type="entry name" value="Nucleotidylyl transferase"/>
    <property type="match status" value="1"/>
</dbReference>
<sequence length="306" mass="33612">MTKLLRLSEITDAVRYGVISIGNFDGVHRGHAVLIGAARRLADRLHGPVVAVAFDPHPAEILRPDRAPAQLTWLERRAELLGEQGADFLVIIPIGQAFLNLSATEFFVSLVRDQFASKGIVEGPNFFFGRSRQGNIETLRSLCEQHSIELSVAESSKDAESMISSTRVRDFIRSGDIDAANGLMGHPHRLRGTVGHGAGRGKSIGFPTANLTDIDVLVPGVGVYGGHAIVDGNRHTAAIHIGPNPTFDDSEKRKVEVHLLDYNGDLYQRPMMVDVDTRVRDIVRFDSPEKLVEQLNKDISSIRENQ</sequence>
<evidence type="ECO:0000256" key="5">
    <source>
        <dbReference type="ARBA" id="ARBA00022643"/>
    </source>
</evidence>
<comment type="caution">
    <text evidence="17">The sequence shown here is derived from an EMBL/GenBank/DDBJ whole genome shotgun (WGS) entry which is preliminary data.</text>
</comment>
<keyword evidence="5 15" id="KW-0288">FMN</keyword>
<comment type="catalytic activity">
    <reaction evidence="13 15">
        <text>riboflavin + ATP = FMN + ADP + H(+)</text>
        <dbReference type="Rhea" id="RHEA:14357"/>
        <dbReference type="ChEBI" id="CHEBI:15378"/>
        <dbReference type="ChEBI" id="CHEBI:30616"/>
        <dbReference type="ChEBI" id="CHEBI:57986"/>
        <dbReference type="ChEBI" id="CHEBI:58210"/>
        <dbReference type="ChEBI" id="CHEBI:456216"/>
        <dbReference type="EC" id="2.7.1.26"/>
    </reaction>
</comment>
<dbReference type="Proteomes" id="UP000315471">
    <property type="component" value="Unassembled WGS sequence"/>
</dbReference>
<keyword evidence="11 15" id="KW-0067">ATP-binding</keyword>
<comment type="function">
    <text evidence="1">Catalyzes the phosphorylation of riboflavin to FMN followed by the adenylation of FMN to FAD.</text>
</comment>
<keyword evidence="9 15" id="KW-0418">Kinase</keyword>